<keyword evidence="5" id="KW-1185">Reference proteome</keyword>
<dbReference type="GO" id="GO:0042302">
    <property type="term" value="F:structural constituent of cuticle"/>
    <property type="evidence" value="ECO:0007669"/>
    <property type="project" value="InterPro"/>
</dbReference>
<evidence type="ECO:0000256" key="3">
    <source>
        <dbReference type="SAM" id="Phobius"/>
    </source>
</evidence>
<feature type="region of interest" description="Disordered" evidence="2">
    <location>
        <begin position="111"/>
        <end position="133"/>
    </location>
</feature>
<feature type="compositionally biased region" description="Pro residues" evidence="2">
    <location>
        <begin position="157"/>
        <end position="173"/>
    </location>
</feature>
<dbReference type="InterPro" id="IPR002486">
    <property type="entry name" value="Col_cuticle_N"/>
</dbReference>
<keyword evidence="3" id="KW-1133">Transmembrane helix</keyword>
<evidence type="ECO:0000256" key="2">
    <source>
        <dbReference type="SAM" id="MobiDB-lite"/>
    </source>
</evidence>
<feature type="compositionally biased region" description="Low complexity" evidence="2">
    <location>
        <begin position="249"/>
        <end position="260"/>
    </location>
</feature>
<dbReference type="AlphaFoldDB" id="A0A183BVS7"/>
<dbReference type="SMART" id="SM01088">
    <property type="entry name" value="Col_cuticle_N"/>
    <property type="match status" value="1"/>
</dbReference>
<sequence>MSPHNQPFSFPSSLVVHRVGLLAICLSGIAVLTSVLYLRQMVSQIITIQQELDTGMDEFNVMQGQLWTDLVRAKRQLHHSPSETIVNYGKSQQRNKRQAEPRCDCITLCPAGPPGPPGIPGSDGEPGRAGEAGPVGLPGPFAQVQKAAETESCRVCPPGPPGQPGYTGPPGPPGAVSEREDWLECQEIPGQWDSQGTLEIRENRDRRIARRNGRSWTARAKRIQWDASYCKCPERPAEASQPKEEIGAEKPTQTEELQPPQQRPTPPPSSQSAGYGRRTKL</sequence>
<feature type="region of interest" description="Disordered" evidence="2">
    <location>
        <begin position="233"/>
        <end position="281"/>
    </location>
</feature>
<keyword evidence="1" id="KW-0677">Repeat</keyword>
<dbReference type="WBParaSite" id="GPLIN_000471500">
    <property type="protein sequence ID" value="GPLIN_000471500"/>
    <property type="gene ID" value="GPLIN_000471500"/>
</dbReference>
<accession>A0A183BVS7</accession>
<dbReference type="Pfam" id="PF01484">
    <property type="entry name" value="Col_cuticle_N"/>
    <property type="match status" value="1"/>
</dbReference>
<dbReference type="PANTHER" id="PTHR24637:SF294">
    <property type="entry name" value="NEMATODE CUTICLE COLLAGEN N-TERMINAL DOMAIN-CONTAINING PROTEIN"/>
    <property type="match status" value="1"/>
</dbReference>
<evidence type="ECO:0000313" key="5">
    <source>
        <dbReference type="Proteomes" id="UP000050741"/>
    </source>
</evidence>
<feature type="compositionally biased region" description="Basic and acidic residues" evidence="2">
    <location>
        <begin position="233"/>
        <end position="248"/>
    </location>
</feature>
<evidence type="ECO:0000259" key="4">
    <source>
        <dbReference type="SMART" id="SM01088"/>
    </source>
</evidence>
<name>A0A183BVS7_GLOPA</name>
<evidence type="ECO:0000256" key="1">
    <source>
        <dbReference type="ARBA" id="ARBA00022737"/>
    </source>
</evidence>
<feature type="transmembrane region" description="Helical" evidence="3">
    <location>
        <begin position="20"/>
        <end position="38"/>
    </location>
</feature>
<protein>
    <submittedName>
        <fullName evidence="6">Col_cuticle_N domain-containing protein</fullName>
    </submittedName>
</protein>
<organism evidence="5 6">
    <name type="scientific">Globodera pallida</name>
    <name type="common">Potato cyst nematode worm</name>
    <name type="synonym">Heterodera pallida</name>
    <dbReference type="NCBI Taxonomy" id="36090"/>
    <lineage>
        <taxon>Eukaryota</taxon>
        <taxon>Metazoa</taxon>
        <taxon>Ecdysozoa</taxon>
        <taxon>Nematoda</taxon>
        <taxon>Chromadorea</taxon>
        <taxon>Rhabditida</taxon>
        <taxon>Tylenchina</taxon>
        <taxon>Tylenchomorpha</taxon>
        <taxon>Tylenchoidea</taxon>
        <taxon>Heteroderidae</taxon>
        <taxon>Heteroderinae</taxon>
        <taxon>Globodera</taxon>
    </lineage>
</organism>
<dbReference type="Proteomes" id="UP000050741">
    <property type="component" value="Unassembled WGS sequence"/>
</dbReference>
<keyword evidence="3" id="KW-0472">Membrane</keyword>
<feature type="region of interest" description="Disordered" evidence="2">
    <location>
        <begin position="148"/>
        <end position="178"/>
    </location>
</feature>
<reference evidence="5" key="1">
    <citation type="submission" date="2014-05" db="EMBL/GenBank/DDBJ databases">
        <title>The genome and life-stage specific transcriptomes of Globodera pallida elucidate key aspects of plant parasitism by a cyst nematode.</title>
        <authorList>
            <person name="Cotton J.A."/>
            <person name="Lilley C.J."/>
            <person name="Jones L.M."/>
            <person name="Kikuchi T."/>
            <person name="Reid A.J."/>
            <person name="Thorpe P."/>
            <person name="Tsai I.J."/>
            <person name="Beasley H."/>
            <person name="Blok V."/>
            <person name="Cock P.J.A."/>
            <person name="Van den Akker S.E."/>
            <person name="Holroyd N."/>
            <person name="Hunt M."/>
            <person name="Mantelin S."/>
            <person name="Naghra H."/>
            <person name="Pain A."/>
            <person name="Palomares-Rius J.E."/>
            <person name="Zarowiecki M."/>
            <person name="Berriman M."/>
            <person name="Jones J.T."/>
            <person name="Urwin P.E."/>
        </authorList>
    </citation>
    <scope>NUCLEOTIDE SEQUENCE [LARGE SCALE GENOMIC DNA]</scope>
    <source>
        <strain evidence="5">Lindley</strain>
    </source>
</reference>
<keyword evidence="3" id="KW-0812">Transmembrane</keyword>
<evidence type="ECO:0000313" key="6">
    <source>
        <dbReference type="WBParaSite" id="GPLIN_000471500"/>
    </source>
</evidence>
<dbReference type="PANTHER" id="PTHR24637">
    <property type="entry name" value="COLLAGEN"/>
    <property type="match status" value="1"/>
</dbReference>
<proteinExistence type="predicted"/>
<feature type="domain" description="Nematode cuticle collagen N-terminal" evidence="4">
    <location>
        <begin position="18"/>
        <end position="70"/>
    </location>
</feature>
<reference evidence="6" key="2">
    <citation type="submission" date="2016-06" db="UniProtKB">
        <authorList>
            <consortium name="WormBaseParasite"/>
        </authorList>
    </citation>
    <scope>IDENTIFICATION</scope>
</reference>